<comment type="caution">
    <text evidence="1">The sequence shown here is derived from an EMBL/GenBank/DDBJ whole genome shotgun (WGS) entry which is preliminary data.</text>
</comment>
<protein>
    <submittedName>
        <fullName evidence="1">Uncharacterized protein</fullName>
    </submittedName>
</protein>
<evidence type="ECO:0000313" key="1">
    <source>
        <dbReference type="EMBL" id="KKM19921.1"/>
    </source>
</evidence>
<proteinExistence type="predicted"/>
<reference evidence="1" key="1">
    <citation type="journal article" date="2015" name="Nature">
        <title>Complex archaea that bridge the gap between prokaryotes and eukaryotes.</title>
        <authorList>
            <person name="Spang A."/>
            <person name="Saw J.H."/>
            <person name="Jorgensen S.L."/>
            <person name="Zaremba-Niedzwiedzka K."/>
            <person name="Martijn J."/>
            <person name="Lind A.E."/>
            <person name="van Eijk R."/>
            <person name="Schleper C."/>
            <person name="Guy L."/>
            <person name="Ettema T.J."/>
        </authorList>
    </citation>
    <scope>NUCLEOTIDE SEQUENCE</scope>
</reference>
<dbReference type="AlphaFoldDB" id="A0A0F9HWW5"/>
<dbReference type="EMBL" id="LAZR01013878">
    <property type="protein sequence ID" value="KKM19921.1"/>
    <property type="molecule type" value="Genomic_DNA"/>
</dbReference>
<organism evidence="1">
    <name type="scientific">marine sediment metagenome</name>
    <dbReference type="NCBI Taxonomy" id="412755"/>
    <lineage>
        <taxon>unclassified sequences</taxon>
        <taxon>metagenomes</taxon>
        <taxon>ecological metagenomes</taxon>
    </lineage>
</organism>
<sequence length="114" mass="12430">KVLKKAALNRAGLTEAEWKYLPTARKQYDPQGLLALERATAPDGPSAEGDVYNIDKAIIVDVDGQAIASEEGKRVAARALLKQFQSNDKYREHPEVLENEPIEGKVVGGDSRGN</sequence>
<accession>A0A0F9HWW5</accession>
<feature type="non-terminal residue" evidence="1">
    <location>
        <position position="1"/>
    </location>
</feature>
<name>A0A0F9HWW5_9ZZZZ</name>
<gene>
    <name evidence="1" type="ORF">LCGC14_1650760</name>
</gene>